<evidence type="ECO:0000259" key="10">
    <source>
        <dbReference type="Pfam" id="PF01694"/>
    </source>
</evidence>
<feature type="domain" description="Inactive rhomboid protein 1/2 N-terminal" evidence="11">
    <location>
        <begin position="142"/>
        <end position="287"/>
    </location>
</feature>
<keyword evidence="4 9" id="KW-0812">Transmembrane</keyword>
<sequence length="1084" mass="122242">MAEGGDSRPPSTDPLDVEGGTANLESTKGSGRPLLRSISAFTQRQFSRPVTQRQYSTASTTVSRPPTAPTSRSFQFRFPKTPRSRKHSTYSSVSNTSRYNTRMSFQFGYPKTPRSRKYSTYSTVSNASRKFAEGTKSFFGIGEDCTHTQKRWSQRRVRHASRRYGKIKEESIQRILEPDPAAIPLPQIVDPLALPHRQRMVPAPYDDIDGATDYTTPTTPGAWSSASSLWRRAAFGALTQQRQKQQKREQDVAKPAPLVNSRSFAPVSMEEDDDIDDLDFSFFGRDAHQAATSFSVFLYLQHIGALMFFLLLKLSPSHKEDMYDDEVFFDASPTPQGTLQYDAVQPGRAGMAANVFDMVDGGAAPAEYEIRAGDALDREEREANARMLPTDRGWRTGSKKRIAPPLRGQDVMAARAPRRRNRIGDRVLQMALDNSDRREYGRGLVGKWLKRSYRSSMAMSSDIKHQLDTITDYRPYFTYWVTFVHILITIIALAVYGIAPIGFAETETTALVRTPKLSLENIPKIEKDNFWIGPKDEDLIHLGAKYSPCMRKDPKIIQRIEDQRRKENQTGCCIKTDQSGCYQSVEDDCSKTFAEFWRWSEDNPGPDGRISGAVCGQDPEACKNPVSVAPHEWPDDMTKWPVCKEPSSGGSQHHMDCEVTAHPCCIGITGTCEITTREYCEFKHGFFHQEASLCSQVSCMDRICGLLPFMDPEVPDQFYRLWTSLFLHAGMLAKLYMWMLFPQEDLIHLGAKYSPCMRKDPKIIQRIEDQRRKENQTGCCIKTDQSGCYQSVEDDCSVCKEPVAGSSGGSQDHMACEVTAHPCCIGITGTCEITTREYCEFKHGFFHQEASLCSQVSCMDRICGLLPFMDPEVPDQFYRLWTSLFLHAGLVHLLLSVIFQMTILRDLEKLAGWGRIAIIYILSGIGGNLASAVFLPYQAEVGPAGAHFGVIACLFVEVFQSWQMLQAPWRAILKLSIIVLVLFLLGLLPWIDNFAHITGFICGILLSFSFLPYITFGAFDKNRKRIQIIVSFLLFVAFFSGLVVLFYVRPLTDCQGCEYVNCIPFDKTFCKYQGLDLTPRDETT</sequence>
<comment type="function">
    <text evidence="1">Regulates ADAM17 protease, a sheddase of the epidermal growth factor (EGF) receptor ligands and TNF, thereby plays a role in sleep, cell survival, proliferation, migration and inflammation. Does not exhibit any protease activity on its own.</text>
</comment>
<dbReference type="PANTHER" id="PTHR45965:SF3">
    <property type="entry name" value="INACTIVE RHOMBOID PROTEIN 1"/>
    <property type="match status" value="1"/>
</dbReference>
<evidence type="ECO:0000259" key="11">
    <source>
        <dbReference type="Pfam" id="PF12595"/>
    </source>
</evidence>
<comment type="subcellular location">
    <subcellularLocation>
        <location evidence="2">Endoplasmic reticulum membrane</location>
        <topology evidence="2">Multi-pass membrane protein</topology>
    </subcellularLocation>
</comment>
<dbReference type="InterPro" id="IPR022241">
    <property type="entry name" value="iRhom1_2_N"/>
</dbReference>
<dbReference type="InterPro" id="IPR051512">
    <property type="entry name" value="Inactive_Rhomboid"/>
</dbReference>
<gene>
    <name evidence="12" type="ORF">BRAFLDRAFT_68100</name>
</gene>
<dbReference type="EMBL" id="GG666492">
    <property type="protein sequence ID" value="EEN63116.1"/>
    <property type="molecule type" value="Genomic_DNA"/>
</dbReference>
<reference evidence="12" key="1">
    <citation type="journal article" date="2008" name="Nature">
        <title>The amphioxus genome and the evolution of the chordate karyotype.</title>
        <authorList>
            <consortium name="US DOE Joint Genome Institute (JGI-PGF)"/>
            <person name="Putnam N.H."/>
            <person name="Butts T."/>
            <person name="Ferrier D.E.K."/>
            <person name="Furlong R.F."/>
            <person name="Hellsten U."/>
            <person name="Kawashima T."/>
            <person name="Robinson-Rechavi M."/>
            <person name="Shoguchi E."/>
            <person name="Terry A."/>
            <person name="Yu J.-K."/>
            <person name="Benito-Gutierrez E.L."/>
            <person name="Dubchak I."/>
            <person name="Garcia-Fernandez J."/>
            <person name="Gibson-Brown J.J."/>
            <person name="Grigoriev I.V."/>
            <person name="Horton A.C."/>
            <person name="de Jong P.J."/>
            <person name="Jurka J."/>
            <person name="Kapitonov V.V."/>
            <person name="Kohara Y."/>
            <person name="Kuroki Y."/>
            <person name="Lindquist E."/>
            <person name="Lucas S."/>
            <person name="Osoegawa K."/>
            <person name="Pennacchio L.A."/>
            <person name="Salamov A.A."/>
            <person name="Satou Y."/>
            <person name="Sauka-Spengler T."/>
            <person name="Schmutz J."/>
            <person name="Shin-I T."/>
            <person name="Toyoda A."/>
            <person name="Bronner-Fraser M."/>
            <person name="Fujiyama A."/>
            <person name="Holland L.Z."/>
            <person name="Holland P.W.H."/>
            <person name="Satoh N."/>
            <person name="Rokhsar D.S."/>
        </authorList>
    </citation>
    <scope>NUCLEOTIDE SEQUENCE [LARGE SCALE GENOMIC DNA]</scope>
    <source>
        <strain evidence="12">S238N-H82</strain>
        <tissue evidence="12">Testes</tissue>
    </source>
</reference>
<dbReference type="FunFam" id="1.20.1540.10:FF:000001">
    <property type="entry name" value="Putative inactive rhomboid protein 1"/>
    <property type="match status" value="1"/>
</dbReference>
<feature type="transmembrane region" description="Helical" evidence="9">
    <location>
        <begin position="971"/>
        <end position="991"/>
    </location>
</feature>
<feature type="transmembrane region" description="Helical" evidence="9">
    <location>
        <begin position="941"/>
        <end position="959"/>
    </location>
</feature>
<evidence type="ECO:0000256" key="5">
    <source>
        <dbReference type="ARBA" id="ARBA00022824"/>
    </source>
</evidence>
<dbReference type="GO" id="GO:0004252">
    <property type="term" value="F:serine-type endopeptidase activity"/>
    <property type="evidence" value="ECO:0007669"/>
    <property type="project" value="InterPro"/>
</dbReference>
<feature type="compositionally biased region" description="Polar residues" evidence="8">
    <location>
        <begin position="39"/>
        <end position="74"/>
    </location>
</feature>
<name>C3Y960_BRAFL</name>
<evidence type="ECO:0000256" key="1">
    <source>
        <dbReference type="ARBA" id="ARBA00002661"/>
    </source>
</evidence>
<dbReference type="Pfam" id="PF01694">
    <property type="entry name" value="Rhomboid"/>
    <property type="match status" value="1"/>
</dbReference>
<evidence type="ECO:0000313" key="12">
    <source>
        <dbReference type="EMBL" id="EEN63116.1"/>
    </source>
</evidence>
<proteinExistence type="inferred from homology"/>
<evidence type="ECO:0000256" key="3">
    <source>
        <dbReference type="ARBA" id="ARBA00009045"/>
    </source>
</evidence>
<dbReference type="InParanoid" id="C3Y960"/>
<dbReference type="eggNOG" id="KOG2290">
    <property type="taxonomic scope" value="Eukaryota"/>
</dbReference>
<keyword evidence="7 9" id="KW-0472">Membrane</keyword>
<accession>C3Y960</accession>
<dbReference type="Pfam" id="PF12595">
    <property type="entry name" value="iRhom1-2_N"/>
    <property type="match status" value="1"/>
</dbReference>
<dbReference type="MEROPS" id="S54.952"/>
<feature type="transmembrane region" description="Helical" evidence="9">
    <location>
        <begin position="916"/>
        <end position="935"/>
    </location>
</feature>
<feature type="transmembrane region" description="Helical" evidence="9">
    <location>
        <begin position="884"/>
        <end position="904"/>
    </location>
</feature>
<keyword evidence="6 9" id="KW-1133">Transmembrane helix</keyword>
<feature type="transmembrane region" description="Helical" evidence="9">
    <location>
        <begin position="476"/>
        <end position="499"/>
    </location>
</feature>
<dbReference type="InterPro" id="IPR035952">
    <property type="entry name" value="Rhomboid-like_sf"/>
</dbReference>
<evidence type="ECO:0000256" key="7">
    <source>
        <dbReference type="ARBA" id="ARBA00023136"/>
    </source>
</evidence>
<dbReference type="PANTHER" id="PTHR45965">
    <property type="entry name" value="INACTIVE RHOMBOID PROTEIN"/>
    <property type="match status" value="1"/>
</dbReference>
<feature type="transmembrane region" description="Helical" evidence="9">
    <location>
        <begin position="997"/>
        <end position="1016"/>
    </location>
</feature>
<evidence type="ECO:0000256" key="4">
    <source>
        <dbReference type="ARBA" id="ARBA00022692"/>
    </source>
</evidence>
<evidence type="ECO:0000256" key="8">
    <source>
        <dbReference type="SAM" id="MobiDB-lite"/>
    </source>
</evidence>
<dbReference type="STRING" id="7739.C3Y960"/>
<dbReference type="InterPro" id="IPR022764">
    <property type="entry name" value="Peptidase_S54_rhomboid_dom"/>
</dbReference>
<evidence type="ECO:0000256" key="6">
    <source>
        <dbReference type="ARBA" id="ARBA00022989"/>
    </source>
</evidence>
<dbReference type="SUPFAM" id="SSF144091">
    <property type="entry name" value="Rhomboid-like"/>
    <property type="match status" value="1"/>
</dbReference>
<evidence type="ECO:0000256" key="9">
    <source>
        <dbReference type="SAM" id="Phobius"/>
    </source>
</evidence>
<organism>
    <name type="scientific">Branchiostoma floridae</name>
    <name type="common">Florida lancelet</name>
    <name type="synonym">Amphioxus</name>
    <dbReference type="NCBI Taxonomy" id="7739"/>
    <lineage>
        <taxon>Eukaryota</taxon>
        <taxon>Metazoa</taxon>
        <taxon>Chordata</taxon>
        <taxon>Cephalochordata</taxon>
        <taxon>Leptocardii</taxon>
        <taxon>Amphioxiformes</taxon>
        <taxon>Branchiostomatidae</taxon>
        <taxon>Branchiostoma</taxon>
    </lineage>
</organism>
<feature type="domain" description="Peptidase S54 rhomboid" evidence="10">
    <location>
        <begin position="875"/>
        <end position="1011"/>
    </location>
</feature>
<feature type="transmembrane region" description="Helical" evidence="9">
    <location>
        <begin position="1028"/>
        <end position="1048"/>
    </location>
</feature>
<feature type="transmembrane region" description="Helical" evidence="9">
    <location>
        <begin position="290"/>
        <end position="312"/>
    </location>
</feature>
<keyword evidence="5" id="KW-0256">Endoplasmic reticulum</keyword>
<evidence type="ECO:0000256" key="2">
    <source>
        <dbReference type="ARBA" id="ARBA00004477"/>
    </source>
</evidence>
<dbReference type="GO" id="GO:0005789">
    <property type="term" value="C:endoplasmic reticulum membrane"/>
    <property type="evidence" value="ECO:0007669"/>
    <property type="project" value="UniProtKB-SubCell"/>
</dbReference>
<dbReference type="Gene3D" id="1.20.1540.10">
    <property type="entry name" value="Rhomboid-like"/>
    <property type="match status" value="1"/>
</dbReference>
<protein>
    <submittedName>
        <fullName evidence="12">Uncharacterized protein</fullName>
    </submittedName>
</protein>
<feature type="region of interest" description="Disordered" evidence="8">
    <location>
        <begin position="1"/>
        <end position="95"/>
    </location>
</feature>
<comment type="similarity">
    <text evidence="3">Belongs to the peptidase S54 family.</text>
</comment>
<dbReference type="AlphaFoldDB" id="C3Y960"/>